<name>A0A498RCF6_9FIRM</name>
<dbReference type="RefSeq" id="WP_122629466.1">
    <property type="nucleotide sequence ID" value="NZ_UPPP01000094.1"/>
</dbReference>
<dbReference type="Proteomes" id="UP000277811">
    <property type="component" value="Unassembled WGS sequence"/>
</dbReference>
<evidence type="ECO:0000313" key="1">
    <source>
        <dbReference type="EMBL" id="VBB08590.1"/>
    </source>
</evidence>
<keyword evidence="2" id="KW-1185">Reference proteome</keyword>
<evidence type="ECO:0000313" key="2">
    <source>
        <dbReference type="Proteomes" id="UP000277811"/>
    </source>
</evidence>
<protein>
    <submittedName>
        <fullName evidence="1">Uncharacterized protein</fullName>
    </submittedName>
</protein>
<reference evidence="1 2" key="1">
    <citation type="submission" date="2018-06" db="EMBL/GenBank/DDBJ databases">
        <authorList>
            <person name="Strepis N."/>
        </authorList>
    </citation>
    <scope>NUCLEOTIDE SEQUENCE [LARGE SCALE GENOMIC DNA]</scope>
    <source>
        <strain evidence="1">LUCI</strain>
    </source>
</reference>
<accession>A0A498RCF6</accession>
<dbReference type="OrthoDB" id="3034961at2"/>
<proteinExistence type="predicted"/>
<dbReference type="AlphaFoldDB" id="A0A498RCF6"/>
<sequence length="81" mass="9445">MAIAFKVIGEVQKVVDTKGRQRGFGVMLELYFPDGQTRQYRYTGRRKKDVIAAMHNGKMARWVDCARLDEHGHLVFEIQLY</sequence>
<gene>
    <name evidence="1" type="ORF">LUCI_3868</name>
</gene>
<dbReference type="EMBL" id="UPPP01000094">
    <property type="protein sequence ID" value="VBB08590.1"/>
    <property type="molecule type" value="Genomic_DNA"/>
</dbReference>
<organism evidence="1 2">
    <name type="scientific">Lucifera butyrica</name>
    <dbReference type="NCBI Taxonomy" id="1351585"/>
    <lineage>
        <taxon>Bacteria</taxon>
        <taxon>Bacillati</taxon>
        <taxon>Bacillota</taxon>
        <taxon>Negativicutes</taxon>
        <taxon>Veillonellales</taxon>
        <taxon>Veillonellaceae</taxon>
        <taxon>Lucifera</taxon>
    </lineage>
</organism>